<name>A0A9D4EDW5_DREPO</name>
<comment type="caution">
    <text evidence="1">The sequence shown here is derived from an EMBL/GenBank/DDBJ whole genome shotgun (WGS) entry which is preliminary data.</text>
</comment>
<accession>A0A9D4EDW5</accession>
<reference evidence="1" key="2">
    <citation type="submission" date="2020-11" db="EMBL/GenBank/DDBJ databases">
        <authorList>
            <person name="McCartney M.A."/>
            <person name="Auch B."/>
            <person name="Kono T."/>
            <person name="Mallez S."/>
            <person name="Becker A."/>
            <person name="Gohl D.M."/>
            <person name="Silverstein K.A.T."/>
            <person name="Koren S."/>
            <person name="Bechman K.B."/>
            <person name="Herman A."/>
            <person name="Abrahante J.E."/>
            <person name="Garbe J."/>
        </authorList>
    </citation>
    <scope>NUCLEOTIDE SEQUENCE</scope>
    <source>
        <strain evidence="1">Duluth1</strain>
        <tissue evidence="1">Whole animal</tissue>
    </source>
</reference>
<proteinExistence type="predicted"/>
<dbReference type="EMBL" id="JAIWYP010000009">
    <property type="protein sequence ID" value="KAH3777610.1"/>
    <property type="molecule type" value="Genomic_DNA"/>
</dbReference>
<evidence type="ECO:0000313" key="1">
    <source>
        <dbReference type="EMBL" id="KAH3777610.1"/>
    </source>
</evidence>
<keyword evidence="2" id="KW-1185">Reference proteome</keyword>
<protein>
    <submittedName>
        <fullName evidence="1">Uncharacterized protein</fullName>
    </submittedName>
</protein>
<reference evidence="1" key="1">
    <citation type="journal article" date="2019" name="bioRxiv">
        <title>The Genome of the Zebra Mussel, Dreissena polymorpha: A Resource for Invasive Species Research.</title>
        <authorList>
            <person name="McCartney M.A."/>
            <person name="Auch B."/>
            <person name="Kono T."/>
            <person name="Mallez S."/>
            <person name="Zhang Y."/>
            <person name="Obille A."/>
            <person name="Becker A."/>
            <person name="Abrahante J.E."/>
            <person name="Garbe J."/>
            <person name="Badalamenti J.P."/>
            <person name="Herman A."/>
            <person name="Mangelson H."/>
            <person name="Liachko I."/>
            <person name="Sullivan S."/>
            <person name="Sone E.D."/>
            <person name="Koren S."/>
            <person name="Silverstein K.A.T."/>
            <person name="Beckman K.B."/>
            <person name="Gohl D.M."/>
        </authorList>
    </citation>
    <scope>NUCLEOTIDE SEQUENCE</scope>
    <source>
        <strain evidence="1">Duluth1</strain>
        <tissue evidence="1">Whole animal</tissue>
    </source>
</reference>
<gene>
    <name evidence="1" type="ORF">DPMN_179058</name>
</gene>
<sequence>MNGRAGSPNLGIFVLVPLFRREADTVDLTISLVSEHALKQEHRKIFKEVHGRLFAIWEKYKDDDMTTT</sequence>
<evidence type="ECO:0000313" key="2">
    <source>
        <dbReference type="Proteomes" id="UP000828390"/>
    </source>
</evidence>
<dbReference type="AlphaFoldDB" id="A0A9D4EDW5"/>
<organism evidence="1 2">
    <name type="scientific">Dreissena polymorpha</name>
    <name type="common">Zebra mussel</name>
    <name type="synonym">Mytilus polymorpha</name>
    <dbReference type="NCBI Taxonomy" id="45954"/>
    <lineage>
        <taxon>Eukaryota</taxon>
        <taxon>Metazoa</taxon>
        <taxon>Spiralia</taxon>
        <taxon>Lophotrochozoa</taxon>
        <taxon>Mollusca</taxon>
        <taxon>Bivalvia</taxon>
        <taxon>Autobranchia</taxon>
        <taxon>Heteroconchia</taxon>
        <taxon>Euheterodonta</taxon>
        <taxon>Imparidentia</taxon>
        <taxon>Neoheterodontei</taxon>
        <taxon>Myida</taxon>
        <taxon>Dreissenoidea</taxon>
        <taxon>Dreissenidae</taxon>
        <taxon>Dreissena</taxon>
    </lineage>
</organism>
<dbReference type="Proteomes" id="UP000828390">
    <property type="component" value="Unassembled WGS sequence"/>
</dbReference>